<evidence type="ECO:0000259" key="2">
    <source>
        <dbReference type="Pfam" id="PF13340"/>
    </source>
</evidence>
<evidence type="ECO:0000313" key="3">
    <source>
        <dbReference type="EMBL" id="PWE18701.1"/>
    </source>
</evidence>
<dbReference type="NCBIfam" id="NF033580">
    <property type="entry name" value="transpos_IS5_3"/>
    <property type="match status" value="1"/>
</dbReference>
<dbReference type="OrthoDB" id="32553at2"/>
<organism evidence="3 4">
    <name type="scientific">Marinicauda salina</name>
    <dbReference type="NCBI Taxonomy" id="2135793"/>
    <lineage>
        <taxon>Bacteria</taxon>
        <taxon>Pseudomonadati</taxon>
        <taxon>Pseudomonadota</taxon>
        <taxon>Alphaproteobacteria</taxon>
        <taxon>Maricaulales</taxon>
        <taxon>Maricaulaceae</taxon>
        <taxon>Marinicauda</taxon>
    </lineage>
</organism>
<dbReference type="RefSeq" id="WP_109251975.1">
    <property type="nucleotide sequence ID" value="NZ_QEXV01000001.1"/>
</dbReference>
<dbReference type="InterPro" id="IPR002559">
    <property type="entry name" value="Transposase_11"/>
</dbReference>
<protein>
    <submittedName>
        <fullName evidence="3">IS5 family transposase</fullName>
    </submittedName>
</protein>
<dbReference type="EMBL" id="QEXV01000001">
    <property type="protein sequence ID" value="PWE18701.1"/>
    <property type="molecule type" value="Genomic_DNA"/>
</dbReference>
<evidence type="ECO:0000259" key="1">
    <source>
        <dbReference type="Pfam" id="PF01609"/>
    </source>
</evidence>
<dbReference type="Proteomes" id="UP000245168">
    <property type="component" value="Unassembled WGS sequence"/>
</dbReference>
<dbReference type="GO" id="GO:0003677">
    <property type="term" value="F:DNA binding"/>
    <property type="evidence" value="ECO:0007669"/>
    <property type="project" value="InterPro"/>
</dbReference>
<sequence length="189" mass="21277">MARYDLSDEEWRIVEPLLPRAGRGKPRVDDRKVVNGIFYVLRTGAPWRDLPERYGPYTTVYNRFNRWAKRGVWLRIFEELARRSPHSLHLIDSSIVRAHQHAAGGKKGGPDHAVGRSRGGLSTKIHAVVDQDGLPVKLLITPGQASDKTAAPLLLESLPPARLVADRGYARRLQTMDQCRRYCVHALAA</sequence>
<dbReference type="PANTHER" id="PTHR46637:SF1">
    <property type="entry name" value="BLL5188 PROTEIN"/>
    <property type="match status" value="1"/>
</dbReference>
<feature type="domain" description="Transposase IS4-like" evidence="1">
    <location>
        <begin position="85"/>
        <end position="187"/>
    </location>
</feature>
<dbReference type="Pfam" id="PF01609">
    <property type="entry name" value="DDE_Tnp_1"/>
    <property type="match status" value="1"/>
</dbReference>
<evidence type="ECO:0000313" key="4">
    <source>
        <dbReference type="Proteomes" id="UP000245168"/>
    </source>
</evidence>
<gene>
    <name evidence="3" type="ORF">DDZ18_03665</name>
</gene>
<dbReference type="Pfam" id="PF13340">
    <property type="entry name" value="DUF4096"/>
    <property type="match status" value="1"/>
</dbReference>
<dbReference type="GO" id="GO:0006313">
    <property type="term" value="P:DNA transposition"/>
    <property type="evidence" value="ECO:0007669"/>
    <property type="project" value="InterPro"/>
</dbReference>
<dbReference type="InterPro" id="IPR052909">
    <property type="entry name" value="Transposase_6_like"/>
</dbReference>
<dbReference type="GO" id="GO:0004803">
    <property type="term" value="F:transposase activity"/>
    <property type="evidence" value="ECO:0007669"/>
    <property type="project" value="InterPro"/>
</dbReference>
<name>A0A2U2BXF9_9PROT</name>
<dbReference type="InterPro" id="IPR025161">
    <property type="entry name" value="IS402-like_dom"/>
</dbReference>
<feature type="domain" description="Insertion element IS402-like" evidence="2">
    <location>
        <begin position="6"/>
        <end position="77"/>
    </location>
</feature>
<keyword evidence="4" id="KW-1185">Reference proteome</keyword>
<comment type="caution">
    <text evidence="3">The sequence shown here is derived from an EMBL/GenBank/DDBJ whole genome shotgun (WGS) entry which is preliminary data.</text>
</comment>
<accession>A0A2U2BXF9</accession>
<dbReference type="PANTHER" id="PTHR46637">
    <property type="entry name" value="TIS1421-TRANSPOSASE PROTEIN A"/>
    <property type="match status" value="1"/>
</dbReference>
<proteinExistence type="predicted"/>
<reference evidence="4" key="1">
    <citation type="submission" date="2018-05" db="EMBL/GenBank/DDBJ databases">
        <authorList>
            <person name="Liu B.-T."/>
        </authorList>
    </citation>
    <scope>NUCLEOTIDE SEQUENCE [LARGE SCALE GENOMIC DNA]</scope>
    <source>
        <strain evidence="4">WD6-1</strain>
    </source>
</reference>
<dbReference type="AlphaFoldDB" id="A0A2U2BXF9"/>